<dbReference type="EMBL" id="PVNO01000026">
    <property type="protein sequence ID" value="PRO68623.1"/>
    <property type="molecule type" value="Genomic_DNA"/>
</dbReference>
<accession>A0ABX5CMJ8</accession>
<keyword evidence="1" id="KW-0812">Transmembrane</keyword>
<sequence length="97" mass="10868">MRLPRAFLENRCINSRVEGGGILVEVLITLMLFTSTSAYLLNSKIGALVLWETILDTQINQTTVINLRRTDYINDNVDQQWSDIAVFGTPSLLSTPP</sequence>
<protein>
    <submittedName>
        <fullName evidence="2">Uncharacterized protein</fullName>
    </submittedName>
</protein>
<dbReference type="Proteomes" id="UP000239539">
    <property type="component" value="Unassembled WGS sequence"/>
</dbReference>
<keyword evidence="1" id="KW-1133">Transmembrane helix</keyword>
<proteinExistence type="predicted"/>
<comment type="caution">
    <text evidence="2">The sequence shown here is derived from an EMBL/GenBank/DDBJ whole genome shotgun (WGS) entry which is preliminary data.</text>
</comment>
<keyword evidence="1" id="KW-0472">Membrane</keyword>
<evidence type="ECO:0000313" key="2">
    <source>
        <dbReference type="EMBL" id="PRO68623.1"/>
    </source>
</evidence>
<organism evidence="2 3">
    <name type="scientific">Alteromonas gracilis</name>
    <dbReference type="NCBI Taxonomy" id="1479524"/>
    <lineage>
        <taxon>Bacteria</taxon>
        <taxon>Pseudomonadati</taxon>
        <taxon>Pseudomonadota</taxon>
        <taxon>Gammaproteobacteria</taxon>
        <taxon>Alteromonadales</taxon>
        <taxon>Alteromonadaceae</taxon>
        <taxon>Alteromonas/Salinimonas group</taxon>
        <taxon>Alteromonas</taxon>
    </lineage>
</organism>
<feature type="transmembrane region" description="Helical" evidence="1">
    <location>
        <begin position="21"/>
        <end position="41"/>
    </location>
</feature>
<gene>
    <name evidence="2" type="ORF">C6Y39_13045</name>
</gene>
<name>A0ABX5CMJ8_9ALTE</name>
<evidence type="ECO:0000313" key="3">
    <source>
        <dbReference type="Proteomes" id="UP000239539"/>
    </source>
</evidence>
<keyword evidence="3" id="KW-1185">Reference proteome</keyword>
<reference evidence="3" key="1">
    <citation type="journal article" date="2020" name="Int. J. Syst. Evol. Microbiol.">
        <title>Alteromonas alba sp. nov., a marine bacterium isolated from the seawater of the West Pacific Ocean.</title>
        <authorList>
            <person name="Sun C."/>
            <person name="Wu Y.-H."/>
            <person name="Xamxidin M."/>
            <person name="Cheng H."/>
            <person name="Xu X.-W."/>
        </authorList>
    </citation>
    <scope>NUCLEOTIDE SEQUENCE [LARGE SCALE GENOMIC DNA]</scope>
    <source>
        <strain evidence="3">9a2</strain>
    </source>
</reference>
<evidence type="ECO:0000256" key="1">
    <source>
        <dbReference type="SAM" id="Phobius"/>
    </source>
</evidence>